<evidence type="ECO:0000313" key="2">
    <source>
        <dbReference type="EMBL" id="TKA27609.1"/>
    </source>
</evidence>
<dbReference type="AlphaFoldDB" id="A0A4V5N644"/>
<name>A0A4V5N644_9PEZI</name>
<dbReference type="EMBL" id="NAJL01000022">
    <property type="protein sequence ID" value="TKA27609.1"/>
    <property type="molecule type" value="Genomic_DNA"/>
</dbReference>
<evidence type="ECO:0000256" key="1">
    <source>
        <dbReference type="SAM" id="MobiDB-lite"/>
    </source>
</evidence>
<organism evidence="2 3">
    <name type="scientific">Salinomyces thailandicus</name>
    <dbReference type="NCBI Taxonomy" id="706561"/>
    <lineage>
        <taxon>Eukaryota</taxon>
        <taxon>Fungi</taxon>
        <taxon>Dikarya</taxon>
        <taxon>Ascomycota</taxon>
        <taxon>Pezizomycotina</taxon>
        <taxon>Dothideomycetes</taxon>
        <taxon>Dothideomycetidae</taxon>
        <taxon>Mycosphaerellales</taxon>
        <taxon>Teratosphaeriaceae</taxon>
        <taxon>Salinomyces</taxon>
    </lineage>
</organism>
<proteinExistence type="predicted"/>
<gene>
    <name evidence="2" type="ORF">B0A50_04441</name>
</gene>
<comment type="caution">
    <text evidence="2">The sequence shown here is derived from an EMBL/GenBank/DDBJ whole genome shotgun (WGS) entry which is preliminary data.</text>
</comment>
<feature type="region of interest" description="Disordered" evidence="1">
    <location>
        <begin position="98"/>
        <end position="117"/>
    </location>
</feature>
<keyword evidence="3" id="KW-1185">Reference proteome</keyword>
<evidence type="ECO:0000313" key="3">
    <source>
        <dbReference type="Proteomes" id="UP000308549"/>
    </source>
</evidence>
<feature type="region of interest" description="Disordered" evidence="1">
    <location>
        <begin position="1"/>
        <end position="55"/>
    </location>
</feature>
<reference evidence="2 3" key="1">
    <citation type="submission" date="2017-03" db="EMBL/GenBank/DDBJ databases">
        <title>Genomes of endolithic fungi from Antarctica.</title>
        <authorList>
            <person name="Coleine C."/>
            <person name="Masonjones S."/>
            <person name="Stajich J.E."/>
        </authorList>
    </citation>
    <scope>NUCLEOTIDE SEQUENCE [LARGE SCALE GENOMIC DNA]</scope>
    <source>
        <strain evidence="2 3">CCFEE 6315</strain>
    </source>
</reference>
<dbReference type="Proteomes" id="UP000308549">
    <property type="component" value="Unassembled WGS sequence"/>
</dbReference>
<protein>
    <submittedName>
        <fullName evidence="2">Uncharacterized protein</fullName>
    </submittedName>
</protein>
<feature type="compositionally biased region" description="Polar residues" evidence="1">
    <location>
        <begin position="1"/>
        <end position="19"/>
    </location>
</feature>
<accession>A0A4V5N644</accession>
<feature type="compositionally biased region" description="Polar residues" evidence="1">
    <location>
        <begin position="103"/>
        <end position="117"/>
    </location>
</feature>
<sequence>MSAASTASTCVKPSNNVSMPPSTSSPAPPPPPLPLLPSAPPHPQNHHPGTPLASRTHLAHIRKVAHILWIPSYTYPDLTNLTPDQIYKALTPKSRAALAAVSPKTNPLNPPSNADNK</sequence>
<feature type="compositionally biased region" description="Pro residues" evidence="1">
    <location>
        <begin position="26"/>
        <end position="43"/>
    </location>
</feature>